<reference evidence="1 2" key="1">
    <citation type="journal article" date="2012" name="J. Bacteriol.">
        <title>Genome Sequence of Blastococcus saxobsidens DD2, a Stone-Inhabiting Bacterium.</title>
        <authorList>
            <person name="Chouaia B."/>
            <person name="Crotti E."/>
            <person name="Brusetti L."/>
            <person name="Daffonchio D."/>
            <person name="Essoussi I."/>
            <person name="Nouioui I."/>
            <person name="Sbissi I."/>
            <person name="Ghodhbane-Gtari F."/>
            <person name="Gtari M."/>
            <person name="Vacherie B."/>
            <person name="Barbe V."/>
            <person name="Medigue C."/>
            <person name="Gury J."/>
            <person name="Pujic P."/>
            <person name="Normand P."/>
        </authorList>
    </citation>
    <scope>NUCLEOTIDE SEQUENCE [LARGE SCALE GENOMIC DNA]</scope>
    <source>
        <strain evidence="1 2">DD2</strain>
    </source>
</reference>
<evidence type="ECO:0000313" key="2">
    <source>
        <dbReference type="Proteomes" id="UP000007517"/>
    </source>
</evidence>
<dbReference type="STRING" id="1146883.BLASA_3949"/>
<dbReference type="KEGG" id="bsd:BLASA_3949"/>
<name>H6RJ33_BLASD</name>
<dbReference type="AlphaFoldDB" id="H6RJ33"/>
<reference evidence="2" key="2">
    <citation type="submission" date="2012-02" db="EMBL/GenBank/DDBJ databases">
        <title>Complete genome sequence of Blastococcus saxobsidens strain DD2.</title>
        <authorList>
            <person name="Genoscope."/>
        </authorList>
    </citation>
    <scope>NUCLEOTIDE SEQUENCE [LARGE SCALE GENOMIC DNA]</scope>
    <source>
        <strain evidence="2">DD2</strain>
    </source>
</reference>
<dbReference type="InterPro" id="IPR015943">
    <property type="entry name" value="WD40/YVTN_repeat-like_dom_sf"/>
</dbReference>
<dbReference type="Proteomes" id="UP000007517">
    <property type="component" value="Chromosome"/>
</dbReference>
<dbReference type="InterPro" id="IPR054817">
    <property type="entry name" value="Glycosyl_F510_1955-like"/>
</dbReference>
<gene>
    <name evidence="1" type="ordered locus">BLASA_3949</name>
</gene>
<dbReference type="Gene3D" id="2.130.10.10">
    <property type="entry name" value="YVTN repeat-like/Quinoprotein amine dehydrogenase"/>
    <property type="match status" value="2"/>
</dbReference>
<protein>
    <recommendedName>
        <fullName evidence="3">Exo-alpha-sialidase</fullName>
    </recommendedName>
</protein>
<dbReference type="eggNOG" id="COG4447">
    <property type="taxonomic scope" value="Bacteria"/>
</dbReference>
<evidence type="ECO:0000313" key="1">
    <source>
        <dbReference type="EMBL" id="CCG04778.1"/>
    </source>
</evidence>
<dbReference type="NCBIfam" id="NF045728">
    <property type="entry name" value="glycosyl_F510_1955"/>
    <property type="match status" value="1"/>
</dbReference>
<dbReference type="HOGENOM" id="CLU_070024_2_0_11"/>
<dbReference type="SUPFAM" id="SSF110296">
    <property type="entry name" value="Oligoxyloglucan reducing end-specific cellobiohydrolase"/>
    <property type="match status" value="1"/>
</dbReference>
<evidence type="ECO:0008006" key="3">
    <source>
        <dbReference type="Google" id="ProtNLM"/>
    </source>
</evidence>
<dbReference type="CDD" id="cd15482">
    <property type="entry name" value="Sialidase_non-viral"/>
    <property type="match status" value="1"/>
</dbReference>
<proteinExistence type="predicted"/>
<dbReference type="OrthoDB" id="9764804at2"/>
<accession>H6RJ33</accession>
<sequence>MLVATHEGLLEVGDGGQVTPVGPVIDLMGFSVAGPDRYLASGHPGLRVDLPQPVGLIESTDGGRTWTPLSRQGQSDFHGLTVSDAGVLGFDGALMRSPDGREWEQLDIPVEPHSLAASPDGMHVLATTQQGLLRSVDAGSSWSSVDGAPVLQVVDWADGDSAVGVTPTGVVWFSSDRGESWQEAGRLDAAPEAVAASSEGDRMRLVVVTTDALVESFDGGSTFQVLLER</sequence>
<dbReference type="EMBL" id="FO117623">
    <property type="protein sequence ID" value="CCG04778.1"/>
    <property type="molecule type" value="Genomic_DNA"/>
</dbReference>
<organism evidence="1 2">
    <name type="scientific">Blastococcus saxobsidens (strain DD2)</name>
    <dbReference type="NCBI Taxonomy" id="1146883"/>
    <lineage>
        <taxon>Bacteria</taxon>
        <taxon>Bacillati</taxon>
        <taxon>Actinomycetota</taxon>
        <taxon>Actinomycetes</taxon>
        <taxon>Geodermatophilales</taxon>
        <taxon>Geodermatophilaceae</taxon>
        <taxon>Blastococcus</taxon>
    </lineage>
</organism>
<keyword evidence="2" id="KW-1185">Reference proteome</keyword>